<name>A0A812LHV9_9DINO</name>
<keyword evidence="7" id="KW-0812">Transmembrane</keyword>
<accession>A0A812LHV9</accession>
<feature type="binding site" evidence="5">
    <location>
        <position position="239"/>
    </location>
    <ligand>
        <name>chlorophyll a</name>
        <dbReference type="ChEBI" id="CHEBI:58416"/>
        <label>1</label>
    </ligand>
</feature>
<dbReference type="GO" id="GO:0009765">
    <property type="term" value="P:photosynthesis, light harvesting"/>
    <property type="evidence" value="ECO:0007669"/>
    <property type="project" value="InterPro"/>
</dbReference>
<sequence length="600" mass="65521">MAQSRKCAALAAGSAAVVLLGAPAFTAGPSAAVESHGAPRNYAQIAQAPSQSSTGSAAGLTLGTVGIVGVAGVAASRAKRVARVARAGVLTTDDQGRFRFDAPETPLVPSEQPGAVAPLGFFDPLGFSKSGLMTFPGDSTGFKHLRAAEIKHGRFAMMAAVGSVYAHFYKIPGFEDVPTGLAALQTSKGLEGFSLLFFLIAGHEAVTWKPVKEPGSFGDPFKWNQYTKEMRTKELNNGRIAMFAIIGQIVAELQTGKGSFREYSPTLTMIFGYPAANYNDFKQWMQRYGHSAHEDDVSSFQKYLDFMEFQKASKEHKPDQAQGYQDYSQYLSGHGAGPVDFQEYMDYNKYMTNHAQYEDFSKYMTMQAQRRAPASHVSVFGTSCGRAEYICQGGSTPSFDEYLNFQQYTAGQQAPAAPDYSHYLNVRKFTSGGKEKKSKSSHRHSKKHSEDAVVYEAARAWVERGYMDYQKYMSGDWSKYMGGMGGSGGGAMDPQQYMDYQKYMSQGGSSGGSSYQQYMDYSKYVQGQGHQAMNFKQYMDFQKYMKQSGDGKGGPVSFMDYSQYTGQDSGFTPLQAAEPGTWPTGRTGLAPTSEASKSPT</sequence>
<dbReference type="GO" id="GO:0016168">
    <property type="term" value="F:chlorophyll binding"/>
    <property type="evidence" value="ECO:0007669"/>
    <property type="project" value="UniProtKB-KW"/>
</dbReference>
<reference evidence="9" key="1">
    <citation type="submission" date="2021-02" db="EMBL/GenBank/DDBJ databases">
        <authorList>
            <person name="Dougan E. K."/>
            <person name="Rhodes N."/>
            <person name="Thang M."/>
            <person name="Chan C."/>
        </authorList>
    </citation>
    <scope>NUCLEOTIDE SEQUENCE</scope>
</reference>
<dbReference type="Gene3D" id="1.10.3460.10">
    <property type="entry name" value="Chlorophyll a/b binding protein domain"/>
    <property type="match status" value="1"/>
</dbReference>
<proteinExistence type="predicted"/>
<evidence type="ECO:0000313" key="10">
    <source>
        <dbReference type="Proteomes" id="UP000604046"/>
    </source>
</evidence>
<feature type="binding site" evidence="5">
    <location>
        <position position="128"/>
    </location>
    <ligand>
        <name>chlorophyll a</name>
        <dbReference type="ChEBI" id="CHEBI:58416"/>
        <label>1</label>
    </ligand>
</feature>
<keyword evidence="3" id="KW-0602">Photosynthesis</keyword>
<dbReference type="InterPro" id="IPR022796">
    <property type="entry name" value="Chloroa_b-bind"/>
</dbReference>
<feature type="binding site" evidence="5">
    <location>
        <position position="152"/>
    </location>
    <ligand>
        <name>chlorophyll a</name>
        <dbReference type="ChEBI" id="CHEBI:58416"/>
        <label>1</label>
    </ligand>
</feature>
<dbReference type="EMBL" id="CAJNDS010001002">
    <property type="protein sequence ID" value="CAE7243689.1"/>
    <property type="molecule type" value="Genomic_DNA"/>
</dbReference>
<keyword evidence="10" id="KW-1185">Reference proteome</keyword>
<dbReference type="Proteomes" id="UP000604046">
    <property type="component" value="Unassembled WGS sequence"/>
</dbReference>
<keyword evidence="4" id="KW-0934">Plastid</keyword>
<evidence type="ECO:0000256" key="5">
    <source>
        <dbReference type="PIRSR" id="PIRSR601344-1"/>
    </source>
</evidence>
<feature type="chain" id="PRO_5032281642" evidence="8">
    <location>
        <begin position="33"/>
        <end position="600"/>
    </location>
</feature>
<dbReference type="GO" id="GO:0009507">
    <property type="term" value="C:chloroplast"/>
    <property type="evidence" value="ECO:0007669"/>
    <property type="project" value="UniProtKB-SubCell"/>
</dbReference>
<dbReference type="AlphaFoldDB" id="A0A812LHV9"/>
<feature type="transmembrane region" description="Helical" evidence="7">
    <location>
        <begin position="56"/>
        <end position="76"/>
    </location>
</feature>
<evidence type="ECO:0000313" key="9">
    <source>
        <dbReference type="EMBL" id="CAE7243689.1"/>
    </source>
</evidence>
<gene>
    <name evidence="9" type="primary">FCPA</name>
    <name evidence="9" type="ORF">SNAT2548_LOCUS11325</name>
</gene>
<feature type="region of interest" description="Disordered" evidence="6">
    <location>
        <begin position="569"/>
        <end position="600"/>
    </location>
</feature>
<keyword evidence="8" id="KW-0732">Signal</keyword>
<protein>
    <submittedName>
        <fullName evidence="9">FCPA protein</fullName>
    </submittedName>
</protein>
<dbReference type="GO" id="GO:0016020">
    <property type="term" value="C:membrane"/>
    <property type="evidence" value="ECO:0007669"/>
    <property type="project" value="InterPro"/>
</dbReference>
<organism evidence="9 10">
    <name type="scientific">Symbiodinium natans</name>
    <dbReference type="NCBI Taxonomy" id="878477"/>
    <lineage>
        <taxon>Eukaryota</taxon>
        <taxon>Sar</taxon>
        <taxon>Alveolata</taxon>
        <taxon>Dinophyceae</taxon>
        <taxon>Suessiales</taxon>
        <taxon>Symbiodiniaceae</taxon>
        <taxon>Symbiodinium</taxon>
    </lineage>
</organism>
<dbReference type="Pfam" id="PF00504">
    <property type="entry name" value="Chloroa_b-bind"/>
    <property type="match status" value="1"/>
</dbReference>
<evidence type="ECO:0000256" key="8">
    <source>
        <dbReference type="SAM" id="SignalP"/>
    </source>
</evidence>
<evidence type="ECO:0000256" key="3">
    <source>
        <dbReference type="ARBA" id="ARBA00022531"/>
    </source>
</evidence>
<feature type="binding site" evidence="5">
    <location>
        <position position="233"/>
    </location>
    <ligand>
        <name>chlorophyll a</name>
        <dbReference type="ChEBI" id="CHEBI:58416"/>
        <label>1</label>
    </ligand>
</feature>
<dbReference type="OrthoDB" id="443702at2759"/>
<comment type="subcellular location">
    <subcellularLocation>
        <location evidence="1">Plastid</location>
        <location evidence="1">Chloroplast</location>
    </subcellularLocation>
</comment>
<evidence type="ECO:0000256" key="1">
    <source>
        <dbReference type="ARBA" id="ARBA00004229"/>
    </source>
</evidence>
<dbReference type="SUPFAM" id="SSF103511">
    <property type="entry name" value="Chlorophyll a-b binding protein"/>
    <property type="match status" value="1"/>
</dbReference>
<feature type="binding site" evidence="5">
    <location>
        <position position="237"/>
    </location>
    <ligand>
        <name>chlorophyll a</name>
        <dbReference type="ChEBI" id="CHEBI:58416"/>
        <label>1</label>
    </ligand>
</feature>
<keyword evidence="5" id="KW-0157">Chromophore</keyword>
<keyword evidence="5" id="KW-0148">Chlorophyll</keyword>
<dbReference type="PANTHER" id="PTHR21649">
    <property type="entry name" value="CHLOROPHYLL A/B BINDING PROTEIN"/>
    <property type="match status" value="1"/>
</dbReference>
<evidence type="ECO:0000256" key="6">
    <source>
        <dbReference type="SAM" id="MobiDB-lite"/>
    </source>
</evidence>
<evidence type="ECO:0000256" key="7">
    <source>
        <dbReference type="SAM" id="Phobius"/>
    </source>
</evidence>
<dbReference type="InterPro" id="IPR001344">
    <property type="entry name" value="Chloro_AB-bd_pln"/>
</dbReference>
<keyword evidence="7" id="KW-1133">Transmembrane helix</keyword>
<keyword evidence="7" id="KW-0472">Membrane</keyword>
<feature type="binding site" description="axial binding residue" evidence="5">
    <location>
        <position position="154"/>
    </location>
    <ligand>
        <name>chlorophyll b</name>
        <dbReference type="ChEBI" id="CHEBI:61721"/>
        <label>1</label>
    </ligand>
    <ligandPart>
        <name>Mg</name>
        <dbReference type="ChEBI" id="CHEBI:25107"/>
    </ligandPart>
</feature>
<evidence type="ECO:0000256" key="2">
    <source>
        <dbReference type="ARBA" id="ARBA00022528"/>
    </source>
</evidence>
<feature type="signal peptide" evidence="8">
    <location>
        <begin position="1"/>
        <end position="32"/>
    </location>
</feature>
<comment type="caution">
    <text evidence="9">The sequence shown here is derived from an EMBL/GenBank/DDBJ whole genome shotgun (WGS) entry which is preliminary data.</text>
</comment>
<feature type="binding site" description="axial binding residue" evidence="5">
    <location>
        <position position="234"/>
    </location>
    <ligand>
        <name>chlorophyll a</name>
        <dbReference type="ChEBI" id="CHEBI:58416"/>
        <label>5</label>
    </ligand>
    <ligandPart>
        <name>Mg</name>
        <dbReference type="ChEBI" id="CHEBI:25107"/>
    </ligandPart>
</feature>
<keyword evidence="2" id="KW-0150">Chloroplast</keyword>
<feature type="binding site" evidence="5">
    <location>
        <position position="149"/>
    </location>
    <ligand>
        <name>chlorophyll a</name>
        <dbReference type="ChEBI" id="CHEBI:58416"/>
        <label>1</label>
    </ligand>
</feature>
<evidence type="ECO:0000256" key="4">
    <source>
        <dbReference type="ARBA" id="ARBA00022640"/>
    </source>
</evidence>